<geneLocation type="plasmid" evidence="1 2">
    <name>unnamed1</name>
</geneLocation>
<dbReference type="Proteomes" id="UP000094969">
    <property type="component" value="Plasmid unnamed1"/>
</dbReference>
<gene>
    <name evidence="1" type="ORF">BHK69_30335</name>
</gene>
<evidence type="ECO:0000313" key="1">
    <source>
        <dbReference type="EMBL" id="AOO85015.1"/>
    </source>
</evidence>
<dbReference type="KEGG" id="bvv:BHK69_30335"/>
<reference evidence="1 2" key="1">
    <citation type="journal article" date="2015" name="Antonie Van Leeuwenhoek">
        <title>Bosea vaviloviae sp. nov., a new species of slow-growing rhizobia isolated from nodules of the relict species Vavilovia formosa (Stev.) Fed.</title>
        <authorList>
            <person name="Safronova V.I."/>
            <person name="Kuznetsova I.G."/>
            <person name="Sazanova A.L."/>
            <person name="Kimeklis A.K."/>
            <person name="Belimov A.A."/>
            <person name="Andronov E.E."/>
            <person name="Pinaev A.G."/>
            <person name="Chizhevskaya E.P."/>
            <person name="Pukhaev A.R."/>
            <person name="Popov K.P."/>
            <person name="Willems A."/>
            <person name="Tikhonovich I.A."/>
        </authorList>
    </citation>
    <scope>NUCLEOTIDE SEQUENCE [LARGE SCALE GENOMIC DNA]</scope>
    <source>
        <strain evidence="1 2">Vaf18</strain>
        <plasmid evidence="1">unnamed1</plasmid>
    </source>
</reference>
<dbReference type="RefSeq" id="WP_069694198.1">
    <property type="nucleotide sequence ID" value="NZ_CP017148.1"/>
</dbReference>
<dbReference type="OrthoDB" id="8446852at2"/>
<keyword evidence="2" id="KW-1185">Reference proteome</keyword>
<organism evidence="1 2">
    <name type="scientific">Bosea vaviloviae</name>
    <dbReference type="NCBI Taxonomy" id="1526658"/>
    <lineage>
        <taxon>Bacteria</taxon>
        <taxon>Pseudomonadati</taxon>
        <taxon>Pseudomonadota</taxon>
        <taxon>Alphaproteobacteria</taxon>
        <taxon>Hyphomicrobiales</taxon>
        <taxon>Boseaceae</taxon>
        <taxon>Bosea</taxon>
    </lineage>
</organism>
<evidence type="ECO:0000313" key="2">
    <source>
        <dbReference type="Proteomes" id="UP000094969"/>
    </source>
</evidence>
<dbReference type="AlphaFoldDB" id="A0A1D7UCB4"/>
<protein>
    <recommendedName>
        <fullName evidence="3">DUF4145 domain-containing protein</fullName>
    </recommendedName>
</protein>
<sequence length="174" mass="19508">MFKRADELHTPDPYYSGIAGFVGSGLEQLHDDMSRIELPEGVPDAVRRCHDALRHTYIYSYYSYDLLTVAAAQTFPCLELALRERLGSQFVGRVDRKGKVRPPPMLDELLKAARAQNLISADVEGLNHLRNMFAHGTDAVLNPPMFLIPFQLVTETIAELFAIPLSPPKKLQTT</sequence>
<name>A0A1D7UCB4_9HYPH</name>
<keyword evidence="1" id="KW-0614">Plasmid</keyword>
<accession>A0A1D7UCB4</accession>
<evidence type="ECO:0008006" key="3">
    <source>
        <dbReference type="Google" id="ProtNLM"/>
    </source>
</evidence>
<proteinExistence type="predicted"/>
<dbReference type="EMBL" id="CP017148">
    <property type="protein sequence ID" value="AOO85015.1"/>
    <property type="molecule type" value="Genomic_DNA"/>
</dbReference>